<evidence type="ECO:0000256" key="5">
    <source>
        <dbReference type="ARBA" id="ARBA00022989"/>
    </source>
</evidence>
<feature type="transmembrane region" description="Helical" evidence="7">
    <location>
        <begin position="86"/>
        <end position="104"/>
    </location>
</feature>
<dbReference type="Gene3D" id="1.20.1250.20">
    <property type="entry name" value="MFS general substrate transporter like domains"/>
    <property type="match status" value="1"/>
</dbReference>
<feature type="transmembrane region" description="Helical" evidence="7">
    <location>
        <begin position="236"/>
        <end position="256"/>
    </location>
</feature>
<dbReference type="Pfam" id="PF07690">
    <property type="entry name" value="MFS_1"/>
    <property type="match status" value="1"/>
</dbReference>
<dbReference type="InterPro" id="IPR005828">
    <property type="entry name" value="MFS_sugar_transport-like"/>
</dbReference>
<evidence type="ECO:0000256" key="6">
    <source>
        <dbReference type="ARBA" id="ARBA00023136"/>
    </source>
</evidence>
<proteinExistence type="predicted"/>
<reference evidence="10" key="1">
    <citation type="submission" date="2022-09" db="EMBL/GenBank/DDBJ databases">
        <title>Complete genome sequence of Vulcanisaeta souniana.</title>
        <authorList>
            <person name="Kato S."/>
            <person name="Itoh T."/>
            <person name="Ohkuma M."/>
        </authorList>
    </citation>
    <scope>NUCLEOTIDE SEQUENCE [LARGE SCALE GENOMIC DNA]</scope>
    <source>
        <strain evidence="10">JCM 11219</strain>
    </source>
</reference>
<gene>
    <name evidence="9" type="ORF">Vsou_08310</name>
</gene>
<evidence type="ECO:0000313" key="10">
    <source>
        <dbReference type="Proteomes" id="UP001060771"/>
    </source>
</evidence>
<feature type="transmembrane region" description="Helical" evidence="7">
    <location>
        <begin position="151"/>
        <end position="172"/>
    </location>
</feature>
<dbReference type="InterPro" id="IPR011701">
    <property type="entry name" value="MFS"/>
</dbReference>
<keyword evidence="2" id="KW-0813">Transport</keyword>
<dbReference type="RefSeq" id="WP_188602504.1">
    <property type="nucleotide sequence ID" value="NZ_AP026830.1"/>
</dbReference>
<dbReference type="PROSITE" id="PS50850">
    <property type="entry name" value="MFS"/>
    <property type="match status" value="1"/>
</dbReference>
<dbReference type="Pfam" id="PF00083">
    <property type="entry name" value="Sugar_tr"/>
    <property type="match status" value="1"/>
</dbReference>
<feature type="transmembrane region" description="Helical" evidence="7">
    <location>
        <begin position="110"/>
        <end position="130"/>
    </location>
</feature>
<accession>A0ABM8BLH1</accession>
<evidence type="ECO:0000256" key="2">
    <source>
        <dbReference type="ARBA" id="ARBA00022448"/>
    </source>
</evidence>
<feature type="transmembrane region" description="Helical" evidence="7">
    <location>
        <begin position="26"/>
        <end position="47"/>
    </location>
</feature>
<evidence type="ECO:0000259" key="8">
    <source>
        <dbReference type="PROSITE" id="PS50850"/>
    </source>
</evidence>
<dbReference type="EMBL" id="AP026830">
    <property type="protein sequence ID" value="BDR91738.1"/>
    <property type="molecule type" value="Genomic_DNA"/>
</dbReference>
<keyword evidence="6 7" id="KW-0472">Membrane</keyword>
<evidence type="ECO:0000256" key="3">
    <source>
        <dbReference type="ARBA" id="ARBA00022475"/>
    </source>
</evidence>
<keyword evidence="3" id="KW-1003">Cell membrane</keyword>
<comment type="subcellular location">
    <subcellularLocation>
        <location evidence="1">Cell membrane</location>
        <topology evidence="1">Multi-pass membrane protein</topology>
    </subcellularLocation>
</comment>
<feature type="transmembrane region" description="Helical" evidence="7">
    <location>
        <begin position="53"/>
        <end position="74"/>
    </location>
</feature>
<dbReference type="SUPFAM" id="SSF103473">
    <property type="entry name" value="MFS general substrate transporter"/>
    <property type="match status" value="1"/>
</dbReference>
<feature type="transmembrane region" description="Helical" evidence="7">
    <location>
        <begin position="367"/>
        <end position="391"/>
    </location>
</feature>
<organism evidence="9 10">
    <name type="scientific">Vulcanisaeta souniana JCM 11219</name>
    <dbReference type="NCBI Taxonomy" id="1293586"/>
    <lineage>
        <taxon>Archaea</taxon>
        <taxon>Thermoproteota</taxon>
        <taxon>Thermoprotei</taxon>
        <taxon>Thermoproteales</taxon>
        <taxon>Thermoproteaceae</taxon>
        <taxon>Vulcanisaeta</taxon>
    </lineage>
</organism>
<evidence type="ECO:0000256" key="4">
    <source>
        <dbReference type="ARBA" id="ARBA00022692"/>
    </source>
</evidence>
<evidence type="ECO:0000256" key="7">
    <source>
        <dbReference type="SAM" id="Phobius"/>
    </source>
</evidence>
<keyword evidence="4 7" id="KW-0812">Transmembrane</keyword>
<keyword evidence="10" id="KW-1185">Reference proteome</keyword>
<dbReference type="InterPro" id="IPR036259">
    <property type="entry name" value="MFS_trans_sf"/>
</dbReference>
<dbReference type="PANTHER" id="PTHR43045:SF1">
    <property type="entry name" value="SHIKIMATE TRANSPORTER"/>
    <property type="match status" value="1"/>
</dbReference>
<dbReference type="Proteomes" id="UP001060771">
    <property type="component" value="Chromosome"/>
</dbReference>
<feature type="domain" description="Major facilitator superfamily (MFS) profile" evidence="8">
    <location>
        <begin position="14"/>
        <end position="422"/>
    </location>
</feature>
<evidence type="ECO:0000313" key="9">
    <source>
        <dbReference type="EMBL" id="BDR91738.1"/>
    </source>
</evidence>
<sequence>MAMGRSIIKLAYEASLASFFGTFLEFYDFTLFGFLATIIGPLFFPSTNPTTTLLYYFAVFGTGFAMRPIGSLFFGWLGDKWGRRSTFMIPIILMAFASLFMGLLPTYGEVGIWAPVLLVILRLIQGFSLGGEWGGGITMVAELAPKERRGFFVGIVQMAQSGLLTTGLLTLFSSTMSKSAFAAYGWRVLFIIGVVIAVVGFYIRVRLTETPVFDEIRKQRKVLRVPVAPIVTKGRYVLMLLMALFLAGVPLSYTYIVYGVTYLTKYVHFAYSEATFITFIASAVYFVLTLPFAYLTDIIGRKPIVLAGLIGEAILVFPFYFLIVKYPFFTVVLTFYIIEEALHAVYNGAYGQMLAEIFPTVSRYTGVAFSYNLGVAILGGFTPFIVTYLVATLKTPLAPIYWLFPLIVIPIILVALLYKETKGMDLSVFVE</sequence>
<feature type="transmembrane region" description="Helical" evidence="7">
    <location>
        <begin position="184"/>
        <end position="203"/>
    </location>
</feature>
<feature type="transmembrane region" description="Helical" evidence="7">
    <location>
        <begin position="328"/>
        <end position="346"/>
    </location>
</feature>
<feature type="transmembrane region" description="Helical" evidence="7">
    <location>
        <begin position="276"/>
        <end position="296"/>
    </location>
</feature>
<keyword evidence="5 7" id="KW-1133">Transmembrane helix</keyword>
<dbReference type="PANTHER" id="PTHR43045">
    <property type="entry name" value="SHIKIMATE TRANSPORTER"/>
    <property type="match status" value="1"/>
</dbReference>
<dbReference type="InterPro" id="IPR020846">
    <property type="entry name" value="MFS_dom"/>
</dbReference>
<dbReference type="GeneID" id="76206380"/>
<feature type="transmembrane region" description="Helical" evidence="7">
    <location>
        <begin position="303"/>
        <end position="322"/>
    </location>
</feature>
<name>A0ABM8BLH1_9CREN</name>
<protein>
    <submittedName>
        <fullName evidence="9">MFS transporter</fullName>
    </submittedName>
</protein>
<evidence type="ECO:0000256" key="1">
    <source>
        <dbReference type="ARBA" id="ARBA00004651"/>
    </source>
</evidence>
<feature type="transmembrane region" description="Helical" evidence="7">
    <location>
        <begin position="397"/>
        <end position="418"/>
    </location>
</feature>